<accession>A0A7G7G4S2</accession>
<feature type="compositionally biased region" description="Polar residues" evidence="1">
    <location>
        <begin position="7"/>
        <end position="19"/>
    </location>
</feature>
<sequence length="47" mass="5386">MTKAGSKDTTSGELHNQQRMKPAAYEGRLKSKKLLRLAEAFLKYFKN</sequence>
<dbReference type="KEGG" id="aswu:HUW51_05205"/>
<organism evidence="2 3">
    <name type="scientific">Adhaeribacter swui</name>
    <dbReference type="NCBI Taxonomy" id="2086471"/>
    <lineage>
        <taxon>Bacteria</taxon>
        <taxon>Pseudomonadati</taxon>
        <taxon>Bacteroidota</taxon>
        <taxon>Cytophagia</taxon>
        <taxon>Cytophagales</taxon>
        <taxon>Hymenobacteraceae</taxon>
        <taxon>Adhaeribacter</taxon>
    </lineage>
</organism>
<protein>
    <submittedName>
        <fullName evidence="2">Uncharacterized protein</fullName>
    </submittedName>
</protein>
<name>A0A7G7G4S2_9BACT</name>
<dbReference type="EMBL" id="CP055156">
    <property type="protein sequence ID" value="QNF32156.1"/>
    <property type="molecule type" value="Genomic_DNA"/>
</dbReference>
<proteinExistence type="predicted"/>
<evidence type="ECO:0000256" key="1">
    <source>
        <dbReference type="SAM" id="MobiDB-lite"/>
    </source>
</evidence>
<feature type="region of interest" description="Disordered" evidence="1">
    <location>
        <begin position="1"/>
        <end position="26"/>
    </location>
</feature>
<dbReference type="RefSeq" id="WP_185272937.1">
    <property type="nucleotide sequence ID" value="NZ_CP055156.1"/>
</dbReference>
<reference evidence="2 3" key="1">
    <citation type="journal article" date="2018" name="Int. J. Syst. Evol. Microbiol.">
        <title>Adhaeribacter swui sp. nov., isolated from wet mud.</title>
        <authorList>
            <person name="Kim D.U."/>
            <person name="Kim K.W."/>
            <person name="Kang M.S."/>
            <person name="Kim J.Y."/>
            <person name="Jang J.H."/>
            <person name="Kim M.K."/>
        </authorList>
    </citation>
    <scope>NUCLEOTIDE SEQUENCE [LARGE SCALE GENOMIC DNA]</scope>
    <source>
        <strain evidence="2 3">KCTC 52873</strain>
    </source>
</reference>
<evidence type="ECO:0000313" key="3">
    <source>
        <dbReference type="Proteomes" id="UP000515237"/>
    </source>
</evidence>
<evidence type="ECO:0000313" key="2">
    <source>
        <dbReference type="EMBL" id="QNF32156.1"/>
    </source>
</evidence>
<dbReference type="Proteomes" id="UP000515237">
    <property type="component" value="Chromosome"/>
</dbReference>
<dbReference type="AlphaFoldDB" id="A0A7G7G4S2"/>
<keyword evidence="3" id="KW-1185">Reference proteome</keyword>
<gene>
    <name evidence="2" type="ORF">HUW51_05205</name>
</gene>